<dbReference type="Proteomes" id="UP000558997">
    <property type="component" value="Unassembled WGS sequence"/>
</dbReference>
<comment type="caution">
    <text evidence="2">The sequence shown here is derived from an EMBL/GenBank/DDBJ whole genome shotgun (WGS) entry which is preliminary data.</text>
</comment>
<sequence>MSLPGEGTGKGEIERVTIAEAAATAARAVDGVVRLQPGLVGLLKQFAAQAWERATGRPMPDIAGIDVDLRADGTVHLDVRIVTAIDRHTAAVGAAVHMAVTAAVEAATGRVPQVRVRVVEIDLEPTRS</sequence>
<evidence type="ECO:0000313" key="3">
    <source>
        <dbReference type="Proteomes" id="UP000558997"/>
    </source>
</evidence>
<reference evidence="2 3" key="1">
    <citation type="submission" date="2020-08" db="EMBL/GenBank/DDBJ databases">
        <title>Sequencing the genomes of 1000 actinobacteria strains.</title>
        <authorList>
            <person name="Klenk H.-P."/>
        </authorList>
    </citation>
    <scope>NUCLEOTIDE SEQUENCE [LARGE SCALE GENOMIC DNA]</scope>
    <source>
        <strain evidence="2 3">DSM 17294</strain>
    </source>
</reference>
<gene>
    <name evidence="2" type="ORF">HDA44_001691</name>
</gene>
<dbReference type="AlphaFoldDB" id="A0A841DNU1"/>
<evidence type="ECO:0000313" key="2">
    <source>
        <dbReference type="EMBL" id="MBB5978350.1"/>
    </source>
</evidence>
<keyword evidence="3" id="KW-1185">Reference proteome</keyword>
<protein>
    <submittedName>
        <fullName evidence="2">Putative alkaline shock family protein YloU</fullName>
    </submittedName>
</protein>
<dbReference type="Pfam" id="PF03780">
    <property type="entry name" value="Asp23"/>
    <property type="match status" value="1"/>
</dbReference>
<evidence type="ECO:0000256" key="1">
    <source>
        <dbReference type="ARBA" id="ARBA00005721"/>
    </source>
</evidence>
<comment type="similarity">
    <text evidence="1">Belongs to the asp23 family.</text>
</comment>
<name>A0A841DNU1_9ACTN</name>
<organism evidence="2 3">
    <name type="scientific">Kribbella solani</name>
    <dbReference type="NCBI Taxonomy" id="236067"/>
    <lineage>
        <taxon>Bacteria</taxon>
        <taxon>Bacillati</taxon>
        <taxon>Actinomycetota</taxon>
        <taxon>Actinomycetes</taxon>
        <taxon>Propionibacteriales</taxon>
        <taxon>Kribbellaceae</taxon>
        <taxon>Kribbella</taxon>
    </lineage>
</organism>
<accession>A0A841DNU1</accession>
<dbReference type="InterPro" id="IPR005531">
    <property type="entry name" value="Asp23"/>
</dbReference>
<dbReference type="EMBL" id="JACHNF010000001">
    <property type="protein sequence ID" value="MBB5978350.1"/>
    <property type="molecule type" value="Genomic_DNA"/>
</dbReference>
<proteinExistence type="inferred from homology"/>
<dbReference type="RefSeq" id="WP_184832698.1">
    <property type="nucleotide sequence ID" value="NZ_BAAAVN010000004.1"/>
</dbReference>